<organism evidence="1 2">
    <name type="scientific">Parasponia andersonii</name>
    <name type="common">Sponia andersonii</name>
    <dbReference type="NCBI Taxonomy" id="3476"/>
    <lineage>
        <taxon>Eukaryota</taxon>
        <taxon>Viridiplantae</taxon>
        <taxon>Streptophyta</taxon>
        <taxon>Embryophyta</taxon>
        <taxon>Tracheophyta</taxon>
        <taxon>Spermatophyta</taxon>
        <taxon>Magnoliopsida</taxon>
        <taxon>eudicotyledons</taxon>
        <taxon>Gunneridae</taxon>
        <taxon>Pentapetalae</taxon>
        <taxon>rosids</taxon>
        <taxon>fabids</taxon>
        <taxon>Rosales</taxon>
        <taxon>Cannabaceae</taxon>
        <taxon>Parasponia</taxon>
    </lineage>
</organism>
<gene>
    <name evidence="1" type="ORF">PanWU01x14_294990</name>
</gene>
<evidence type="ECO:0000313" key="1">
    <source>
        <dbReference type="EMBL" id="PON40706.1"/>
    </source>
</evidence>
<name>A0A2P5AVZ2_PARAD</name>
<dbReference type="AlphaFoldDB" id="A0A2P5AVZ2"/>
<proteinExistence type="predicted"/>
<accession>A0A2P5AVZ2</accession>
<protein>
    <submittedName>
        <fullName evidence="1">Uncharacterized protein</fullName>
    </submittedName>
</protein>
<reference evidence="2" key="1">
    <citation type="submission" date="2016-06" db="EMBL/GenBank/DDBJ databases">
        <title>Parallel loss of symbiosis genes in relatives of nitrogen-fixing non-legume Parasponia.</title>
        <authorList>
            <person name="Van Velzen R."/>
            <person name="Holmer R."/>
            <person name="Bu F."/>
            <person name="Rutten L."/>
            <person name="Van Zeijl A."/>
            <person name="Liu W."/>
            <person name="Santuari L."/>
            <person name="Cao Q."/>
            <person name="Sharma T."/>
            <person name="Shen D."/>
            <person name="Roswanjaya Y."/>
            <person name="Wardhani T."/>
            <person name="Kalhor M.S."/>
            <person name="Jansen J."/>
            <person name="Van den Hoogen J."/>
            <person name="Gungor B."/>
            <person name="Hartog M."/>
            <person name="Hontelez J."/>
            <person name="Verver J."/>
            <person name="Yang W.-C."/>
            <person name="Schijlen E."/>
            <person name="Repin R."/>
            <person name="Schilthuizen M."/>
            <person name="Schranz E."/>
            <person name="Heidstra R."/>
            <person name="Miyata K."/>
            <person name="Fedorova E."/>
            <person name="Kohlen W."/>
            <person name="Bisseling T."/>
            <person name="Smit S."/>
            <person name="Geurts R."/>
        </authorList>
    </citation>
    <scope>NUCLEOTIDE SEQUENCE [LARGE SCALE GENOMIC DNA]</scope>
    <source>
        <strain evidence="2">cv. WU1-14</strain>
    </source>
</reference>
<dbReference type="OrthoDB" id="10576169at2759"/>
<sequence length="75" mass="7412">MEKSSEKEKVSGVEIDGVEIGVEACVGALEGVGVRARAEALSGGVAVGGRDEASGNLVGEPADAVDGAWVKIADS</sequence>
<dbReference type="Proteomes" id="UP000237105">
    <property type="component" value="Unassembled WGS sequence"/>
</dbReference>
<comment type="caution">
    <text evidence="1">The sequence shown here is derived from an EMBL/GenBank/DDBJ whole genome shotgun (WGS) entry which is preliminary data.</text>
</comment>
<keyword evidence="2" id="KW-1185">Reference proteome</keyword>
<evidence type="ECO:0000313" key="2">
    <source>
        <dbReference type="Proteomes" id="UP000237105"/>
    </source>
</evidence>
<dbReference type="EMBL" id="JXTB01000433">
    <property type="protein sequence ID" value="PON40706.1"/>
    <property type="molecule type" value="Genomic_DNA"/>
</dbReference>